<dbReference type="PROSITE" id="PS51704">
    <property type="entry name" value="GP_PDE"/>
    <property type="match status" value="1"/>
</dbReference>
<accession>A0A967B2G2</accession>
<sequence>MIVYAHRGAHGPGRPENSAAALAAAADEGWGVESDIRRSRDGVPVLMHDPLMWRRGPVWPRVMSARQLARHEVPTLASVLERPGVPLCLDLKVVGVFDAVVALVRELSATDRVRLVHDDLDVLAQLHQRAPDLRLIHEAPVSSIGEHPAYLHNLARIGVTGQNTGADWWTRDAVRAAHDLGIEAHGSLVNDAQRLAHGRAVGLDGLCTDRLDLAAEHAQGCSASNSASAAASSSTSRRR</sequence>
<dbReference type="RefSeq" id="WP_166197442.1">
    <property type="nucleotide sequence ID" value="NZ_JAAOIV010000010.1"/>
</dbReference>
<gene>
    <name evidence="2" type="ORF">G9U51_13465</name>
</gene>
<reference evidence="2" key="1">
    <citation type="submission" date="2020-03" db="EMBL/GenBank/DDBJ databases">
        <title>Draft sequencing of Calidifontibacter sp. DB0510.</title>
        <authorList>
            <person name="Kim D.-U."/>
        </authorList>
    </citation>
    <scope>NUCLEOTIDE SEQUENCE</scope>
    <source>
        <strain evidence="2">DB0510</strain>
    </source>
</reference>
<keyword evidence="3" id="KW-1185">Reference proteome</keyword>
<dbReference type="AlphaFoldDB" id="A0A967B2G2"/>
<dbReference type="CDD" id="cd08556">
    <property type="entry name" value="GDPD"/>
    <property type="match status" value="1"/>
</dbReference>
<dbReference type="SUPFAM" id="SSF51695">
    <property type="entry name" value="PLC-like phosphodiesterases"/>
    <property type="match status" value="1"/>
</dbReference>
<evidence type="ECO:0000313" key="2">
    <source>
        <dbReference type="EMBL" id="NHN56782.1"/>
    </source>
</evidence>
<proteinExistence type="predicted"/>
<comment type="caution">
    <text evidence="2">The sequence shown here is derived from an EMBL/GenBank/DDBJ whole genome shotgun (WGS) entry which is preliminary data.</text>
</comment>
<dbReference type="GO" id="GO:0008081">
    <property type="term" value="F:phosphoric diester hydrolase activity"/>
    <property type="evidence" value="ECO:0007669"/>
    <property type="project" value="InterPro"/>
</dbReference>
<dbReference type="Proteomes" id="UP000744769">
    <property type="component" value="Unassembled WGS sequence"/>
</dbReference>
<dbReference type="PANTHER" id="PTHR46211:SF14">
    <property type="entry name" value="GLYCEROPHOSPHODIESTER PHOSPHODIESTERASE"/>
    <property type="match status" value="1"/>
</dbReference>
<dbReference type="Pfam" id="PF03009">
    <property type="entry name" value="GDPD"/>
    <property type="match status" value="1"/>
</dbReference>
<name>A0A967B2G2_9MICO</name>
<evidence type="ECO:0000259" key="1">
    <source>
        <dbReference type="PROSITE" id="PS51704"/>
    </source>
</evidence>
<feature type="domain" description="GP-PDE" evidence="1">
    <location>
        <begin position="1"/>
        <end position="218"/>
    </location>
</feature>
<dbReference type="Gene3D" id="3.20.20.190">
    <property type="entry name" value="Phosphatidylinositol (PI) phosphodiesterase"/>
    <property type="match status" value="1"/>
</dbReference>
<dbReference type="InterPro" id="IPR017946">
    <property type="entry name" value="PLC-like_Pdiesterase_TIM-brl"/>
</dbReference>
<dbReference type="InterPro" id="IPR030395">
    <property type="entry name" value="GP_PDE_dom"/>
</dbReference>
<organism evidence="2 3">
    <name type="scientific">Metallococcus carri</name>
    <dbReference type="NCBI Taxonomy" id="1656884"/>
    <lineage>
        <taxon>Bacteria</taxon>
        <taxon>Bacillati</taxon>
        <taxon>Actinomycetota</taxon>
        <taxon>Actinomycetes</taxon>
        <taxon>Micrococcales</taxon>
        <taxon>Dermacoccaceae</taxon>
        <taxon>Metallococcus</taxon>
    </lineage>
</organism>
<dbReference type="PANTHER" id="PTHR46211">
    <property type="entry name" value="GLYCEROPHOSPHORYL DIESTER PHOSPHODIESTERASE"/>
    <property type="match status" value="1"/>
</dbReference>
<protein>
    <submittedName>
        <fullName evidence="2">Glycerophosphodiester phosphodiesterase</fullName>
    </submittedName>
</protein>
<dbReference type="GO" id="GO:0006629">
    <property type="term" value="P:lipid metabolic process"/>
    <property type="evidence" value="ECO:0007669"/>
    <property type="project" value="InterPro"/>
</dbReference>
<dbReference type="EMBL" id="JAAOIV010000010">
    <property type="protein sequence ID" value="NHN56782.1"/>
    <property type="molecule type" value="Genomic_DNA"/>
</dbReference>
<evidence type="ECO:0000313" key="3">
    <source>
        <dbReference type="Proteomes" id="UP000744769"/>
    </source>
</evidence>